<evidence type="ECO:0000313" key="1">
    <source>
        <dbReference type="EMBL" id="MTI25800.1"/>
    </source>
</evidence>
<evidence type="ECO:0000313" key="2">
    <source>
        <dbReference type="Proteomes" id="UP000798808"/>
    </source>
</evidence>
<dbReference type="Proteomes" id="UP000798808">
    <property type="component" value="Unassembled WGS sequence"/>
</dbReference>
<dbReference type="EMBL" id="SMLW01000541">
    <property type="protein sequence ID" value="MTI25800.1"/>
    <property type="molecule type" value="Genomic_DNA"/>
</dbReference>
<name>A0ABW9RS34_9BACT</name>
<sequence>MFRKRKLIKAVAIFFTLQILFDVIYPTISYALTAGPTAPEATSFEPVDTTDMVNLATGDFVYNIPLLEVPGPSGGYPLSLSYHAGIQPNEEASWVGLGWTLNPGAINRNVSGYADDYSNITQIDRTFWEGGETTTRTFGVSYGVANGPSVSAGLSVSEDTYQGFGVGGYAGASVGARFGGNFSAGVNVGVGISPYGDKYSSMGIGLSIGTSSGGANANASVGLSINNGTDFNVGASGGIGYGQTDPKTGRVRGGSLMGATLSSNSKFSSTLGGGAIGVHNSKQWNMSTRSKGFDVEIPTVVFPGLNVRLARKYTRYWIDETAEVFSNGALYMPPVEFTNDQLQNTAFDVYDLAVVKDQEVTKPNFEDAMGGAFIDYDNYNVLGQGVSGSIRPYYYNAYLYRQNKEDNEGVVKLKTYPLGPNKRASFRFENDFSNRFEYDTDTHDFSVDVTSSSDPLNYSYDDEEVLTGNEESKGYILNKLAGSKNVDWFTNRQIYSGEVQVIGDHALGFTRNNDDQIGAIRVTNESGVVFHYSLPVYSYDEYVYSGSVDNKGKESFNQLAKKEKYAYSWFLTAVTGPDYIDRGIIGELDEEDWGYWVSFDYGRWTKWYGWRNPAEGFNKDLDQKWSNFSKGKKELYYLNSIRTKTHTAIFVKELRADSKGVTSSKSEAVLVNNKEVVYRDEGGFEKLKGTKIIGTKPVEYDIHPISTLKLNNIYLFNNEDVPDNLESFGSNYQQIEEVPGYVYFEGNNVLDVEDIQHIEGDLKEKSLRSISFDHDYSLAPYTSNSFYSDLDALAAGKVFTDYLGKLTLNSVRFLGKSASDIIPPVNFDYDIKTPVKGSSIIRMEGQYGYGETYYSDIPNSQLEVGDILHFGTGCKYALVESISNERHYLKPIKPVIDGLRSNYCDIYNLHSDGDVVEWQTTKNPPYNKNHYDLWGFYKSDIKDLGNENLTRITSETSSKSVDVWSLRSVNTSLGAKVGIEYESDEYSNSIKKLQNLIIKDVQCYNEPNGILKLEFYSNIENIELTSETVKAIAMVGRQKGYATWDEDYRLECENGARLDHVYIWNRQHLTDPEIIDKGKNYLLVRDNLNFCARINRSGLKCVSRALDIDDDINCTQTFVDQSWGTYSTYDFSDPFEFIGGEISFDKSLFNPKGGGLRVKSISLTTDAYSSKTMYDYEGGVTSYEPVHMGDPIKRIDANEYPCLKEKEGEMISDYVNQVTATSALQRFYNLFSNARELPGPGVFYSNVKVSEEYNGHKIPGYSVFNFETFETDLVTISGLGGADIILGDWGDSGGYNEPPGKLYNKSLNGLFTEEIKKHMTVIRNSSSRLGELKSIVLFDENGQKVTETINHYLHDKENYEEMLRDTYGNQGLIEESFVDARQIIKENGNYDLISTLGRRITFPSLQTGQTNVNYKTGVKTTSKHLAFDFFSGAITKILTSDSYGNCYVSESTPAYKKYDKMGLAVYGGKNMLAQEAANYNYQVTSETDLTPESLISASVQTWSNSTEVLGAIATEQENIWRKQSSYIWRGDDKAIISDDLYPYSSFFPYRFENWTGNTPNSSLWKKNSEITLFDPYSHALEVKDLNGNYAATKMDIYQERVYSTVANARYNEYGYTGFEKMSNDFRFSGGIKLGVGDANLGSEANGYHVHTGSVGVKVTLDGGYACMYDFPSDVDRSKTYHLSVWVHKDHKNQLKLYAKDGTGDIKTFTGAELSEIKRAGDWYLASMDVSLLGTSGAIQFGVASSGGVGLSIDDFRFHPIDATMTSYVYNKWGELSHTLDANNIYTRYVYDGMGRLTSTYRETFDHGDALVGEVLYHYGRNYLDEEIGGFNIYSGKSGNSGNTIRDKQPPYKKGDNVYFTLSGKDGCNASPIVEYVKIDGKTFKPGYLPDGTRMVKVNDYKYGLEDLRGDHNIFVGYKDWPTAGTLLSYRCRQMESSYCNDGYVEYTIADGCGGSIPMAEEDRFFNLEYNMDLDCSNTLPFCK</sequence>
<gene>
    <name evidence="1" type="ORF">E1163_12670</name>
</gene>
<organism evidence="1 2">
    <name type="scientific">Fulvivirga kasyanovii</name>
    <dbReference type="NCBI Taxonomy" id="396812"/>
    <lineage>
        <taxon>Bacteria</taxon>
        <taxon>Pseudomonadati</taxon>
        <taxon>Bacteroidota</taxon>
        <taxon>Cytophagia</taxon>
        <taxon>Cytophagales</taxon>
        <taxon>Fulvivirgaceae</taxon>
        <taxon>Fulvivirga</taxon>
    </lineage>
</organism>
<evidence type="ECO:0008006" key="3">
    <source>
        <dbReference type="Google" id="ProtNLM"/>
    </source>
</evidence>
<proteinExistence type="predicted"/>
<comment type="caution">
    <text evidence="1">The sequence shown here is derived from an EMBL/GenBank/DDBJ whole genome shotgun (WGS) entry which is preliminary data.</text>
</comment>
<reference evidence="1 2" key="1">
    <citation type="submission" date="2019-02" db="EMBL/GenBank/DDBJ databases">
        <authorList>
            <person name="Goldberg S.R."/>
            <person name="Haltli B.A."/>
            <person name="Correa H."/>
            <person name="Russell K.G."/>
        </authorList>
    </citation>
    <scope>NUCLEOTIDE SEQUENCE [LARGE SCALE GENOMIC DNA]</scope>
    <source>
        <strain evidence="1 2">JCM 16186</strain>
    </source>
</reference>
<accession>A0ABW9RS34</accession>
<dbReference type="RefSeq" id="WP_155172251.1">
    <property type="nucleotide sequence ID" value="NZ_BAAAFL010000053.1"/>
</dbReference>
<protein>
    <recommendedName>
        <fullName evidence="3">RHS repeat-associated core domain-containing protein</fullName>
    </recommendedName>
</protein>
<keyword evidence="2" id="KW-1185">Reference proteome</keyword>